<dbReference type="InterPro" id="IPR013785">
    <property type="entry name" value="Aldolase_TIM"/>
</dbReference>
<proteinExistence type="inferred from homology"/>
<dbReference type="InterPro" id="IPR001155">
    <property type="entry name" value="OxRdtase_FMN_N"/>
</dbReference>
<dbReference type="Proteomes" id="UP000044071">
    <property type="component" value="Unassembled WGS sequence"/>
</dbReference>
<comment type="cofactor">
    <cofactor evidence="1">
        <name>FMN</name>
        <dbReference type="ChEBI" id="CHEBI:58210"/>
    </cofactor>
</comment>
<dbReference type="EMBL" id="CCSB01000001">
    <property type="protein sequence ID" value="CDZ76599.1"/>
    <property type="molecule type" value="Genomic_DNA"/>
</dbReference>
<dbReference type="AlphaFoldDB" id="A0A078KXX5"/>
<name>A0A078KXX5_9GAMM</name>
<reference evidence="5 6" key="1">
    <citation type="submission" date="2014-06" db="EMBL/GenBank/DDBJ databases">
        <authorList>
            <person name="Urmite Genomes Urmite Genomes"/>
        </authorList>
    </citation>
    <scope>NUCLEOTIDE SEQUENCE [LARGE SCALE GENOMIC DNA]</scope>
</reference>
<dbReference type="eggNOG" id="COG1902">
    <property type="taxonomic scope" value="Bacteria"/>
</dbReference>
<dbReference type="Gene3D" id="3.20.20.70">
    <property type="entry name" value="Aldolase class I"/>
    <property type="match status" value="1"/>
</dbReference>
<dbReference type="SUPFAM" id="SSF51395">
    <property type="entry name" value="FMN-linked oxidoreductases"/>
    <property type="match status" value="1"/>
</dbReference>
<feature type="domain" description="NADH:flavin oxidoreductase/NADH oxidase N-terminal" evidence="4">
    <location>
        <begin position="8"/>
        <end position="333"/>
    </location>
</feature>
<dbReference type="GO" id="GO:0010181">
    <property type="term" value="F:FMN binding"/>
    <property type="evidence" value="ECO:0007669"/>
    <property type="project" value="InterPro"/>
</dbReference>
<evidence type="ECO:0000256" key="2">
    <source>
        <dbReference type="ARBA" id="ARBA00005979"/>
    </source>
</evidence>
<evidence type="ECO:0000313" key="6">
    <source>
        <dbReference type="Proteomes" id="UP000044071"/>
    </source>
</evidence>
<dbReference type="FunFam" id="3.20.20.70:FF:000059">
    <property type="entry name" value="N-ethylmaleimide reductase, FMN-linked"/>
    <property type="match status" value="1"/>
</dbReference>
<evidence type="ECO:0000259" key="4">
    <source>
        <dbReference type="Pfam" id="PF00724"/>
    </source>
</evidence>
<dbReference type="GO" id="GO:0016628">
    <property type="term" value="F:oxidoreductase activity, acting on the CH-CH group of donors, NAD or NADP as acceptor"/>
    <property type="evidence" value="ECO:0007669"/>
    <property type="project" value="UniProtKB-ARBA"/>
</dbReference>
<evidence type="ECO:0000256" key="3">
    <source>
        <dbReference type="ARBA" id="ARBA00023002"/>
    </source>
</evidence>
<dbReference type="PANTHER" id="PTHR22893:SF91">
    <property type="entry name" value="NADPH DEHYDROGENASE 2-RELATED"/>
    <property type="match status" value="1"/>
</dbReference>
<organism evidence="5 6">
    <name type="scientific">Legionella massiliensis</name>
    <dbReference type="NCBI Taxonomy" id="1034943"/>
    <lineage>
        <taxon>Bacteria</taxon>
        <taxon>Pseudomonadati</taxon>
        <taxon>Pseudomonadota</taxon>
        <taxon>Gammaproteobacteria</taxon>
        <taxon>Legionellales</taxon>
        <taxon>Legionellaceae</taxon>
        <taxon>Legionella</taxon>
    </lineage>
</organism>
<dbReference type="InterPro" id="IPR045247">
    <property type="entry name" value="Oye-like"/>
</dbReference>
<protein>
    <submittedName>
        <fullName evidence="5">N-ethylmaleimide reductase</fullName>
    </submittedName>
</protein>
<gene>
    <name evidence="5" type="primary">nemA</name>
    <name evidence="5" type="ORF">BN59_00873</name>
</gene>
<dbReference type="OrthoDB" id="8523426at2"/>
<dbReference type="CDD" id="cd02933">
    <property type="entry name" value="OYE_like_FMN"/>
    <property type="match status" value="1"/>
</dbReference>
<dbReference type="STRING" id="1034943.BN59_00873"/>
<sequence>MKNLILEEPLSKGEQTFKNRIFMAPMTRARATQQIPTDLMAEYYGQRASAGLIFSEAAQISPQGVGYSFTPGIHSQEQVAGWKKVTQKVHARGGQIYLQLWHVGRVSHPDFHDGALPVAPSAIAFAGQSYTPSGFKDIVKPRALELQEIKGIVTDFKTSAILAKEAGFDGVEIHGANGYLPAQFLEDGSNQRTDEYGGSPANRARFLLELTQAVIDVWGAKRVSVRISPNNPFNGMSDSNPEATYLYLVEQLEKLGLGMLHLVEPVQSFNGTKPLAAKIRQQFSGVLVLNTGYDLQTAEAAINEGRADAISFANKFIANPDLPERFANGLPLNTADPATIYGGAEKGYTDYARME</sequence>
<keyword evidence="6" id="KW-1185">Reference proteome</keyword>
<dbReference type="PANTHER" id="PTHR22893">
    <property type="entry name" value="NADH OXIDOREDUCTASE-RELATED"/>
    <property type="match status" value="1"/>
</dbReference>
<comment type="similarity">
    <text evidence="2">Belongs to the NADH:flavin oxidoreductase/NADH oxidase family.</text>
</comment>
<evidence type="ECO:0000313" key="5">
    <source>
        <dbReference type="EMBL" id="CDZ76599.1"/>
    </source>
</evidence>
<evidence type="ECO:0000256" key="1">
    <source>
        <dbReference type="ARBA" id="ARBA00001917"/>
    </source>
</evidence>
<dbReference type="GO" id="GO:0005829">
    <property type="term" value="C:cytosol"/>
    <property type="evidence" value="ECO:0007669"/>
    <property type="project" value="TreeGrafter"/>
</dbReference>
<dbReference type="RefSeq" id="WP_043873103.1">
    <property type="nucleotide sequence ID" value="NZ_CCVW01000001.1"/>
</dbReference>
<accession>A0A078KXX5</accession>
<keyword evidence="3" id="KW-0560">Oxidoreductase</keyword>
<dbReference type="Pfam" id="PF00724">
    <property type="entry name" value="Oxidored_FMN"/>
    <property type="match status" value="1"/>
</dbReference>